<dbReference type="AlphaFoldDB" id="A0ABD3FJ14"/>
<dbReference type="Proteomes" id="UP001632037">
    <property type="component" value="Unassembled WGS sequence"/>
</dbReference>
<reference evidence="1 2" key="1">
    <citation type="submission" date="2024-09" db="EMBL/GenBank/DDBJ databases">
        <title>Genome sequencing and assembly of Phytophthora oleae, isolate VK10A, causative agent of rot of olive drupes.</title>
        <authorList>
            <person name="Conti Taguali S."/>
            <person name="Riolo M."/>
            <person name="La Spada F."/>
            <person name="Cacciola S.O."/>
            <person name="Dionisio G."/>
        </authorList>
    </citation>
    <scope>NUCLEOTIDE SEQUENCE [LARGE SCALE GENOMIC DNA]</scope>
    <source>
        <strain evidence="1 2">VK10A</strain>
    </source>
</reference>
<protein>
    <submittedName>
        <fullName evidence="1">Uncharacterized protein</fullName>
    </submittedName>
</protein>
<sequence>MMRLIVRTEEGPVAVLVAEVPEEIKQEDAEEQGVDEKLEDFWSDIEFGRNPEPWIEGVPNPYREEEPWCPSDLQSLKEGLKDTTFRQLLIRVDCPQSRSKAAIPCVV</sequence>
<comment type="caution">
    <text evidence="1">The sequence shown here is derived from an EMBL/GenBank/DDBJ whole genome shotgun (WGS) entry which is preliminary data.</text>
</comment>
<gene>
    <name evidence="1" type="ORF">V7S43_008623</name>
</gene>
<dbReference type="EMBL" id="JBIMZQ010000017">
    <property type="protein sequence ID" value="KAL3666372.1"/>
    <property type="molecule type" value="Genomic_DNA"/>
</dbReference>
<accession>A0ABD3FJ14</accession>
<name>A0ABD3FJ14_9STRA</name>
<evidence type="ECO:0000313" key="1">
    <source>
        <dbReference type="EMBL" id="KAL3666372.1"/>
    </source>
</evidence>
<keyword evidence="2" id="KW-1185">Reference proteome</keyword>
<evidence type="ECO:0000313" key="2">
    <source>
        <dbReference type="Proteomes" id="UP001632037"/>
    </source>
</evidence>
<proteinExistence type="predicted"/>
<organism evidence="1 2">
    <name type="scientific">Phytophthora oleae</name>
    <dbReference type="NCBI Taxonomy" id="2107226"/>
    <lineage>
        <taxon>Eukaryota</taxon>
        <taxon>Sar</taxon>
        <taxon>Stramenopiles</taxon>
        <taxon>Oomycota</taxon>
        <taxon>Peronosporomycetes</taxon>
        <taxon>Peronosporales</taxon>
        <taxon>Peronosporaceae</taxon>
        <taxon>Phytophthora</taxon>
    </lineage>
</organism>